<dbReference type="PANTHER" id="PTHR11879">
    <property type="entry name" value="ASPARTATE AMINOTRANSFERASE"/>
    <property type="match status" value="1"/>
</dbReference>
<evidence type="ECO:0000256" key="5">
    <source>
        <dbReference type="ARBA" id="ARBA00022679"/>
    </source>
</evidence>
<comment type="similarity">
    <text evidence="2 7">Belongs to the class-I pyridoxal-phosphate-dependent aminotransferase family.</text>
</comment>
<reference evidence="10" key="1">
    <citation type="submission" date="2014-09" db="EMBL/GenBank/DDBJ databases">
        <authorList>
            <person name="Illeghems K.G."/>
        </authorList>
    </citation>
    <scope>NUCLEOTIDE SEQUENCE [LARGE SCALE GENOMIC DNA]</scope>
    <source>
        <strain evidence="10">108B</strain>
    </source>
</reference>
<name>A0A0U5EYK6_9PROT</name>
<feature type="domain" description="Aminotransferase class I/classII large" evidence="8">
    <location>
        <begin position="39"/>
        <end position="397"/>
    </location>
</feature>
<evidence type="ECO:0000256" key="7">
    <source>
        <dbReference type="RuleBase" id="RU000481"/>
    </source>
</evidence>
<evidence type="ECO:0000259" key="8">
    <source>
        <dbReference type="Pfam" id="PF00155"/>
    </source>
</evidence>
<keyword evidence="5 7" id="KW-0808">Transferase</keyword>
<dbReference type="PROSITE" id="PS00105">
    <property type="entry name" value="AA_TRANSFER_CLASS_1"/>
    <property type="match status" value="1"/>
</dbReference>
<comment type="cofactor">
    <cofactor evidence="1 7">
        <name>pyridoxal 5'-phosphate</name>
        <dbReference type="ChEBI" id="CHEBI:597326"/>
    </cofactor>
</comment>
<accession>A0A0U5EYK6</accession>
<dbReference type="EC" id="2.6.1.-" evidence="7"/>
<dbReference type="InterPro" id="IPR015424">
    <property type="entry name" value="PyrdxlP-dep_Trfase"/>
</dbReference>
<keyword evidence="10" id="KW-1185">Reference proteome</keyword>
<dbReference type="Pfam" id="PF00155">
    <property type="entry name" value="Aminotran_1_2"/>
    <property type="match status" value="1"/>
</dbReference>
<organism evidence="9 10">
    <name type="scientific">Acetobacter senegalensis</name>
    <dbReference type="NCBI Taxonomy" id="446692"/>
    <lineage>
        <taxon>Bacteria</taxon>
        <taxon>Pseudomonadati</taxon>
        <taxon>Pseudomonadota</taxon>
        <taxon>Alphaproteobacteria</taxon>
        <taxon>Acetobacterales</taxon>
        <taxon>Acetobacteraceae</taxon>
        <taxon>Acetobacter</taxon>
    </lineage>
</organism>
<keyword evidence="6" id="KW-0663">Pyridoxal phosphate</keyword>
<evidence type="ECO:0000256" key="4">
    <source>
        <dbReference type="ARBA" id="ARBA00022576"/>
    </source>
</evidence>
<evidence type="ECO:0000256" key="6">
    <source>
        <dbReference type="ARBA" id="ARBA00022898"/>
    </source>
</evidence>
<proteinExistence type="inferred from homology"/>
<dbReference type="Proteomes" id="UP000056109">
    <property type="component" value="Chromosome I"/>
</dbReference>
<dbReference type="InterPro" id="IPR004839">
    <property type="entry name" value="Aminotransferase_I/II_large"/>
</dbReference>
<dbReference type="Gene3D" id="3.90.1150.10">
    <property type="entry name" value="Aspartate Aminotransferase, domain 1"/>
    <property type="match status" value="1"/>
</dbReference>
<dbReference type="CDD" id="cd00609">
    <property type="entry name" value="AAT_like"/>
    <property type="match status" value="1"/>
</dbReference>
<dbReference type="InterPro" id="IPR015422">
    <property type="entry name" value="PyrdxlP-dep_Trfase_small"/>
</dbReference>
<keyword evidence="4 7" id="KW-0032">Aminotransferase</keyword>
<evidence type="ECO:0000256" key="1">
    <source>
        <dbReference type="ARBA" id="ARBA00001933"/>
    </source>
</evidence>
<dbReference type="PANTHER" id="PTHR11879:SF22">
    <property type="entry name" value="ASPARTATE AMINOTRANSFERASE, MITOCHONDRIAL"/>
    <property type="match status" value="1"/>
</dbReference>
<dbReference type="InterPro" id="IPR015421">
    <property type="entry name" value="PyrdxlP-dep_Trfase_major"/>
</dbReference>
<dbReference type="SUPFAM" id="SSF53383">
    <property type="entry name" value="PLP-dependent transferases"/>
    <property type="match status" value="1"/>
</dbReference>
<dbReference type="GO" id="GO:0006520">
    <property type="term" value="P:amino acid metabolic process"/>
    <property type="evidence" value="ECO:0007669"/>
    <property type="project" value="InterPro"/>
</dbReference>
<evidence type="ECO:0000256" key="3">
    <source>
        <dbReference type="ARBA" id="ARBA00011738"/>
    </source>
</evidence>
<protein>
    <recommendedName>
        <fullName evidence="7">Aminotransferase</fullName>
        <ecNumber evidence="7">2.6.1.-</ecNumber>
    </recommendedName>
</protein>
<dbReference type="AlphaFoldDB" id="A0A0U5EYK6"/>
<dbReference type="InterPro" id="IPR000796">
    <property type="entry name" value="Asp_trans"/>
</dbReference>
<evidence type="ECO:0000256" key="2">
    <source>
        <dbReference type="ARBA" id="ARBA00007441"/>
    </source>
</evidence>
<dbReference type="PRINTS" id="PR00799">
    <property type="entry name" value="TRANSAMINASE"/>
</dbReference>
<evidence type="ECO:0000313" key="10">
    <source>
        <dbReference type="Proteomes" id="UP000056109"/>
    </source>
</evidence>
<gene>
    <name evidence="9" type="primary">tatA</name>
    <name evidence="9" type="ORF">ASN_1331</name>
</gene>
<dbReference type="KEGG" id="asz:ASN_1331"/>
<dbReference type="GO" id="GO:0030170">
    <property type="term" value="F:pyridoxal phosphate binding"/>
    <property type="evidence" value="ECO:0007669"/>
    <property type="project" value="InterPro"/>
</dbReference>
<dbReference type="EMBL" id="LN606600">
    <property type="protein sequence ID" value="CEF40696.1"/>
    <property type="molecule type" value="Genomic_DNA"/>
</dbReference>
<sequence length="420" mass="46000">MFFTAGSATMSFLDDLPFLSPDPLLSVAQQAERDHRIGKLDLTIGVYKDRSGQTPIFKSVKSAESSLVQNEITKSYLSTEGVPTFCNAIADLILSPHDVTCNRLATVQTLGGTGALSLAGRFLSDNFPESVIWIGTPTWSNHVAVMRQCDLNVQTYARSLPTGGRNFAALMDVLTHKARRGDIILLQPICHNPTGDDWSKAEWDEITVQIVKAGLLPLVDIAYHGLGQDLASDLTRLHTLVEQTDVTLVCYSCSKNFGLYRDRVGALLVAGQSNVQPQALQSQLAAIARTNYSMPPAHGALTVGHILTTPVLRQQWENEVESMQAHLHTVRTQLAAHKQIGPCNVQTIATGRGMFCMLPLPPTIIMLLRNEYSIYMADNGRINLAALNENNLLQFVALIDRVWANTQIGTMRNVNVPASL</sequence>
<dbReference type="PATRIC" id="fig|446692.3.peg.1338"/>
<comment type="subunit">
    <text evidence="3">Homodimer.</text>
</comment>
<dbReference type="Gene3D" id="3.40.640.10">
    <property type="entry name" value="Type I PLP-dependent aspartate aminotransferase-like (Major domain)"/>
    <property type="match status" value="1"/>
</dbReference>
<dbReference type="NCBIfam" id="NF006719">
    <property type="entry name" value="PRK09257.1"/>
    <property type="match status" value="1"/>
</dbReference>
<dbReference type="GO" id="GO:0042802">
    <property type="term" value="F:identical protein binding"/>
    <property type="evidence" value="ECO:0007669"/>
    <property type="project" value="TreeGrafter"/>
</dbReference>
<dbReference type="GO" id="GO:0008483">
    <property type="term" value="F:transaminase activity"/>
    <property type="evidence" value="ECO:0007669"/>
    <property type="project" value="UniProtKB-KW"/>
</dbReference>
<dbReference type="InterPro" id="IPR004838">
    <property type="entry name" value="NHTrfase_class1_PyrdxlP-BS"/>
</dbReference>
<evidence type="ECO:0000313" key="9">
    <source>
        <dbReference type="EMBL" id="CEF40696.1"/>
    </source>
</evidence>